<organism evidence="1 2">
    <name type="scientific">Paenibacillus durus</name>
    <name type="common">Paenibacillus azotofixans</name>
    <dbReference type="NCBI Taxonomy" id="44251"/>
    <lineage>
        <taxon>Bacteria</taxon>
        <taxon>Bacillati</taxon>
        <taxon>Bacillota</taxon>
        <taxon>Bacilli</taxon>
        <taxon>Bacillales</taxon>
        <taxon>Paenibacillaceae</taxon>
        <taxon>Paenibacillus</taxon>
    </lineage>
</organism>
<dbReference type="EMBL" id="CP009288">
    <property type="protein sequence ID" value="AIQ15148.1"/>
    <property type="molecule type" value="Genomic_DNA"/>
</dbReference>
<dbReference type="AlphaFoldDB" id="A0A089HXP7"/>
<gene>
    <name evidence="1" type="ORF">PDUR_27245</name>
</gene>
<dbReference type="STRING" id="44251.PDUR_27245"/>
<dbReference type="Proteomes" id="UP000029409">
    <property type="component" value="Chromosome"/>
</dbReference>
<protein>
    <submittedName>
        <fullName evidence="1">Uncharacterized protein</fullName>
    </submittedName>
</protein>
<dbReference type="eggNOG" id="COG1247">
    <property type="taxonomic scope" value="Bacteria"/>
</dbReference>
<keyword evidence="2" id="KW-1185">Reference proteome</keyword>
<evidence type="ECO:0000313" key="1">
    <source>
        <dbReference type="EMBL" id="AIQ15148.1"/>
    </source>
</evidence>
<name>A0A089HXP7_PAEDU</name>
<dbReference type="KEGG" id="pdu:PDUR_27245"/>
<accession>A0A089HXP7</accession>
<dbReference type="RefSeq" id="WP_042208826.1">
    <property type="nucleotide sequence ID" value="NZ_CP009288.1"/>
</dbReference>
<sequence length="349" mass="40397">MNKFDEKYTIRFAEKADISSIMNFIEREWKSDHIFARNRDYLCYEHQFGDKVNYILAIDKATSNLEGILGFIEASRSEEHKDIWGVMWKVREGKGNLPFLGIELMKRLMAETKCRAEIGVGANPKTSVPILKVMLGFHIDKMKHSYRLNGNTDEFKIAVINNKIILPVIPSVKQYRLQKFSSIDELTQHYDLERNKDMIPYKDAWYIERRYFQHPVYNYSVWGIQDKGQTTSAILIGRGISINNSKVLRIIDYIGDHSMLSGLYDEFGALLSSQGYEYIDFYYYGINEKHLTDAGFVLRDENDENIIPNYFEPFVQKNIDIWVNSSVSDVVICKGDGDQDRPSLVAGVS</sequence>
<dbReference type="OrthoDB" id="5570877at2"/>
<evidence type="ECO:0000313" key="2">
    <source>
        <dbReference type="Proteomes" id="UP000029409"/>
    </source>
</evidence>
<reference evidence="1 2" key="1">
    <citation type="submission" date="2014-08" db="EMBL/GenBank/DDBJ databases">
        <title>Comparative genomics of the Paenibacillus odorifer group.</title>
        <authorList>
            <person name="den Bakker H.C."/>
            <person name="Tsai Y.-C."/>
            <person name="Martin N."/>
            <person name="Korlach J."/>
            <person name="Wiedmann M."/>
        </authorList>
    </citation>
    <scope>NUCLEOTIDE SEQUENCE [LARGE SCALE GENOMIC DNA]</scope>
    <source>
        <strain evidence="1 2">DSM 1735</strain>
    </source>
</reference>
<proteinExistence type="predicted"/>